<dbReference type="AlphaFoldDB" id="A0AA88VSY3"/>
<dbReference type="EMBL" id="JAVXUP010001296">
    <property type="protein sequence ID" value="KAK3013464.1"/>
    <property type="molecule type" value="Genomic_DNA"/>
</dbReference>
<keyword evidence="4" id="KW-0539">Nucleus</keyword>
<keyword evidence="7" id="KW-1185">Reference proteome</keyword>
<accession>A0AA88VSY3</accession>
<dbReference type="PANTHER" id="PTHR31250:SF27">
    <property type="entry name" value="IQ DOMAIN-CONTAINING PROTEIN IQM5"/>
    <property type="match status" value="1"/>
</dbReference>
<feature type="compositionally biased region" description="Basic and acidic residues" evidence="5">
    <location>
        <begin position="509"/>
        <end position="518"/>
    </location>
</feature>
<dbReference type="InterPro" id="IPR044159">
    <property type="entry name" value="IQM"/>
</dbReference>
<comment type="caution">
    <text evidence="6">The sequence shown here is derived from an EMBL/GenBank/DDBJ whole genome shotgun (WGS) entry which is preliminary data.</text>
</comment>
<evidence type="ECO:0000256" key="3">
    <source>
        <dbReference type="ARBA" id="ARBA00022490"/>
    </source>
</evidence>
<organism evidence="6 7">
    <name type="scientific">Escallonia herrerae</name>
    <dbReference type="NCBI Taxonomy" id="1293975"/>
    <lineage>
        <taxon>Eukaryota</taxon>
        <taxon>Viridiplantae</taxon>
        <taxon>Streptophyta</taxon>
        <taxon>Embryophyta</taxon>
        <taxon>Tracheophyta</taxon>
        <taxon>Spermatophyta</taxon>
        <taxon>Magnoliopsida</taxon>
        <taxon>eudicotyledons</taxon>
        <taxon>Gunneridae</taxon>
        <taxon>Pentapetalae</taxon>
        <taxon>asterids</taxon>
        <taxon>campanulids</taxon>
        <taxon>Escalloniales</taxon>
        <taxon>Escalloniaceae</taxon>
        <taxon>Escallonia</taxon>
    </lineage>
</organism>
<evidence type="ECO:0000256" key="2">
    <source>
        <dbReference type="ARBA" id="ARBA00004496"/>
    </source>
</evidence>
<dbReference type="PANTHER" id="PTHR31250">
    <property type="entry name" value="IQ DOMAIN-CONTAINING PROTEIN IQM3"/>
    <property type="match status" value="1"/>
</dbReference>
<proteinExistence type="predicted"/>
<evidence type="ECO:0000256" key="1">
    <source>
        <dbReference type="ARBA" id="ARBA00004123"/>
    </source>
</evidence>
<feature type="compositionally biased region" description="Polar residues" evidence="5">
    <location>
        <begin position="534"/>
        <end position="544"/>
    </location>
</feature>
<reference evidence="6" key="1">
    <citation type="submission" date="2022-12" db="EMBL/GenBank/DDBJ databases">
        <title>Draft genome assemblies for two species of Escallonia (Escalloniales).</title>
        <authorList>
            <person name="Chanderbali A."/>
            <person name="Dervinis C."/>
            <person name="Anghel I."/>
            <person name="Soltis D."/>
            <person name="Soltis P."/>
            <person name="Zapata F."/>
        </authorList>
    </citation>
    <scope>NUCLEOTIDE SEQUENCE</scope>
    <source>
        <strain evidence="6">UCBG64.0493</strain>
        <tissue evidence="6">Leaf</tissue>
    </source>
</reference>
<evidence type="ECO:0008006" key="8">
    <source>
        <dbReference type="Google" id="ProtNLM"/>
    </source>
</evidence>
<gene>
    <name evidence="6" type="ORF">RJ639_009772</name>
</gene>
<dbReference type="GO" id="GO:0005634">
    <property type="term" value="C:nucleus"/>
    <property type="evidence" value="ECO:0007669"/>
    <property type="project" value="UniProtKB-SubCell"/>
</dbReference>
<dbReference type="Proteomes" id="UP001188597">
    <property type="component" value="Unassembled WGS sequence"/>
</dbReference>
<evidence type="ECO:0000313" key="6">
    <source>
        <dbReference type="EMBL" id="KAK3013464.1"/>
    </source>
</evidence>
<evidence type="ECO:0000256" key="5">
    <source>
        <dbReference type="SAM" id="MobiDB-lite"/>
    </source>
</evidence>
<comment type="subcellular location">
    <subcellularLocation>
        <location evidence="2">Cytoplasm</location>
    </subcellularLocation>
    <subcellularLocation>
        <location evidence="1">Nucleus</location>
    </subcellularLocation>
</comment>
<protein>
    <recommendedName>
        <fullName evidence="8">Calmodulin-binding protein</fullName>
    </recommendedName>
</protein>
<dbReference type="GO" id="GO:0005737">
    <property type="term" value="C:cytoplasm"/>
    <property type="evidence" value="ECO:0007669"/>
    <property type="project" value="UniProtKB-SubCell"/>
</dbReference>
<name>A0AA88VSY3_9ASTE</name>
<keyword evidence="3" id="KW-0963">Cytoplasm</keyword>
<evidence type="ECO:0000256" key="4">
    <source>
        <dbReference type="ARBA" id="ARBA00023242"/>
    </source>
</evidence>
<evidence type="ECO:0000313" key="7">
    <source>
        <dbReference type="Proteomes" id="UP001188597"/>
    </source>
</evidence>
<sequence>MTHIASRCLCMGLRLPNVRVPHSRTRHPVSMENEMTEVFVKIKLDPADRPTLKVQKSSFDVCEIVGSSVKFYCFWKMGLSLSLLVSASKNILERKLICLRDNVDTVKIRSLSFGSKDGDILRTVSFKKGDADNTRDTDCSNIVIEESLSFKKWELERLRFQTTVSFKNPVPDGANLVTSEGCKLVHKPYPAQSFPEPEILYSPRPISQLDSAALKVQKVYKSYRTRRSLADCAVVVEELWWKALDFAALERSSISFFNTEKPESAVSRWTRARTRVAKVGKGLSKDDKAQTLALRHWLEAIDPRHRYGHNLHLYYDVWFTSQSSQPFFYWLDVGDGREVNLEKCSRTILQCQCIRYLGPKERDAFEVTIEHGKLLYSTSGVPVNTVDDSKWIFVLSTSRKLYVGQKKKGLFQHSSFLAGGVTTAAGRFVAHNGVLEAIWPYSGHYHPTEENFMEFISFLEEHHVDLSNVKVIIQDLPATRSYIVHASQASANLSNSCFVQRFAIDDDDPSMKVDDEPKSASIVGGSPSRDVPYASNNSAVTPTSHRQENGHHAKAPAFELRKRLSSKWTTGAGPRIGCVREYPAELQFQALEQVNLSPRVIPSSFGSCCPIPSPRPSPKVYLSPRVANMGLPSPRMQLPAGI</sequence>
<feature type="region of interest" description="Disordered" evidence="5">
    <location>
        <begin position="509"/>
        <end position="552"/>
    </location>
</feature>